<feature type="compositionally biased region" description="Basic and acidic residues" evidence="1">
    <location>
        <begin position="15"/>
        <end position="34"/>
    </location>
</feature>
<keyword evidence="4" id="KW-1185">Reference proteome</keyword>
<keyword evidence="2" id="KW-0472">Membrane</keyword>
<proteinExistence type="predicted"/>
<dbReference type="AlphaFoldDB" id="A0A8H3PJA6"/>
<dbReference type="OrthoDB" id="5473065at2759"/>
<sequence length="428" mass="47437">MAVKAAPLLPQIPFHETRRLHSEIPGKGSEDVTQRPDGTAGEKFSALVSSSSPMPKSIQIIEGNTAATSGGFNEPATKTDSTGPNMSSKDFTKSTCPNQSSSNEGSGPGVLLSLFFVFGVPFFVYLISWEMSAQRLTAQIPNGKIFTEREALRKEEEGLKLMKRLLVPYGSCRCNVRQDYLPKREKELAEKVEKLDRKEWEHLRQRAMVLERKLKAQNASIETEKAPESPREAVHGEILPDEMHTEKLGLYSEQADLLRSGPLFGIEEEEPLQRPKCGEEKVDPPIRQVQMIPSTKVVPQVPSQGIEVNETPKTEPHHDDSMAHTKPDSTNTGPPRTKPEPSPAPNQILESLSADNDAAKEEMGQIKRAKEALKSRERELEAQAKDRKKRTQELNAPKPERIWSIASGMLLGSVLAFGVTMMMSIVGN</sequence>
<dbReference type="EMBL" id="CAJPDT010000153">
    <property type="protein sequence ID" value="CAF9941659.1"/>
    <property type="molecule type" value="Genomic_DNA"/>
</dbReference>
<feature type="transmembrane region" description="Helical" evidence="2">
    <location>
        <begin position="402"/>
        <end position="426"/>
    </location>
</feature>
<feature type="region of interest" description="Disordered" evidence="1">
    <location>
        <begin position="294"/>
        <end position="398"/>
    </location>
</feature>
<reference evidence="3" key="1">
    <citation type="submission" date="2021-03" db="EMBL/GenBank/DDBJ databases">
        <authorList>
            <person name="Tagirdzhanova G."/>
        </authorList>
    </citation>
    <scope>NUCLEOTIDE SEQUENCE</scope>
</reference>
<feature type="compositionally biased region" description="Polar residues" evidence="1">
    <location>
        <begin position="65"/>
        <end position="103"/>
    </location>
</feature>
<keyword evidence="2" id="KW-0812">Transmembrane</keyword>
<feature type="compositionally biased region" description="Basic and acidic residues" evidence="1">
    <location>
        <begin position="357"/>
        <end position="385"/>
    </location>
</feature>
<organism evidence="3 4">
    <name type="scientific">Imshaugia aleurites</name>
    <dbReference type="NCBI Taxonomy" id="172621"/>
    <lineage>
        <taxon>Eukaryota</taxon>
        <taxon>Fungi</taxon>
        <taxon>Dikarya</taxon>
        <taxon>Ascomycota</taxon>
        <taxon>Pezizomycotina</taxon>
        <taxon>Lecanoromycetes</taxon>
        <taxon>OSLEUM clade</taxon>
        <taxon>Lecanoromycetidae</taxon>
        <taxon>Lecanorales</taxon>
        <taxon>Lecanorineae</taxon>
        <taxon>Parmeliaceae</taxon>
        <taxon>Imshaugia</taxon>
    </lineage>
</organism>
<gene>
    <name evidence="3" type="ORF">IMSHALPRED_002838</name>
</gene>
<protein>
    <submittedName>
        <fullName evidence="3">Uncharacterized protein</fullName>
    </submittedName>
</protein>
<dbReference type="Proteomes" id="UP000664534">
    <property type="component" value="Unassembled WGS sequence"/>
</dbReference>
<evidence type="ECO:0000313" key="3">
    <source>
        <dbReference type="EMBL" id="CAF9941659.1"/>
    </source>
</evidence>
<keyword evidence="2" id="KW-1133">Transmembrane helix</keyword>
<comment type="caution">
    <text evidence="3">The sequence shown here is derived from an EMBL/GenBank/DDBJ whole genome shotgun (WGS) entry which is preliminary data.</text>
</comment>
<feature type="transmembrane region" description="Helical" evidence="2">
    <location>
        <begin position="109"/>
        <end position="127"/>
    </location>
</feature>
<name>A0A8H3PJA6_9LECA</name>
<feature type="compositionally biased region" description="Basic and acidic residues" evidence="1">
    <location>
        <begin position="310"/>
        <end position="327"/>
    </location>
</feature>
<evidence type="ECO:0000256" key="1">
    <source>
        <dbReference type="SAM" id="MobiDB-lite"/>
    </source>
</evidence>
<evidence type="ECO:0000313" key="4">
    <source>
        <dbReference type="Proteomes" id="UP000664534"/>
    </source>
</evidence>
<feature type="region of interest" description="Disordered" evidence="1">
    <location>
        <begin position="1"/>
        <end position="103"/>
    </location>
</feature>
<accession>A0A8H3PJA6</accession>
<evidence type="ECO:0000256" key="2">
    <source>
        <dbReference type="SAM" id="Phobius"/>
    </source>
</evidence>